<protein>
    <submittedName>
        <fullName evidence="1">Uncharacterized protein</fullName>
    </submittedName>
</protein>
<dbReference type="AlphaFoldDB" id="A0A317U4U2"/>
<sequence length="76" mass="8474">MIGYFVTTENIIHHSHNRVIIGVTRIHTKVSKKVVAGWVLCRTTIPYQVAQSGEISNTSNVVIKKKVNMIACDVPK</sequence>
<dbReference type="Proteomes" id="UP000247152">
    <property type="component" value="Unassembled WGS sequence"/>
</dbReference>
<dbReference type="EMBL" id="QHJG01000009">
    <property type="protein sequence ID" value="PWY56285.1"/>
    <property type="molecule type" value="Genomic_DNA"/>
</dbReference>
<gene>
    <name evidence="1" type="ORF">DGG96_07265</name>
</gene>
<proteinExistence type="predicted"/>
<comment type="caution">
    <text evidence="1">The sequence shown here is derived from an EMBL/GenBank/DDBJ whole genome shotgun (WGS) entry which is preliminary data.</text>
</comment>
<reference evidence="1 2" key="1">
    <citation type="submission" date="2018-05" db="EMBL/GenBank/DDBJ databases">
        <title>Legionella qingyii sp.nov., whole genome shotgun sequence.</title>
        <authorList>
            <person name="Wu H."/>
            <person name="Zhu Q."/>
            <person name="Hu C."/>
        </authorList>
    </citation>
    <scope>NUCLEOTIDE SEQUENCE [LARGE SCALE GENOMIC DNA]</scope>
    <source>
        <strain evidence="1 2">HEB18</strain>
    </source>
</reference>
<evidence type="ECO:0000313" key="2">
    <source>
        <dbReference type="Proteomes" id="UP000247152"/>
    </source>
</evidence>
<accession>A0A317U4U2</accession>
<evidence type="ECO:0000313" key="1">
    <source>
        <dbReference type="EMBL" id="PWY56285.1"/>
    </source>
</evidence>
<name>A0A317U4U2_9GAMM</name>
<organism evidence="1 2">
    <name type="scientific">Legionella qingyii</name>
    <dbReference type="NCBI Taxonomy" id="2184757"/>
    <lineage>
        <taxon>Bacteria</taxon>
        <taxon>Pseudomonadati</taxon>
        <taxon>Pseudomonadota</taxon>
        <taxon>Gammaproteobacteria</taxon>
        <taxon>Legionellales</taxon>
        <taxon>Legionellaceae</taxon>
        <taxon>Legionella</taxon>
    </lineage>
</organism>